<reference evidence="2" key="1">
    <citation type="submission" date="2022-10" db="EMBL/GenBank/DDBJ databases">
        <title>Genome assembly of Pristionchus species.</title>
        <authorList>
            <person name="Yoshida K."/>
            <person name="Sommer R.J."/>
        </authorList>
    </citation>
    <scope>NUCLEOTIDE SEQUENCE [LARGE SCALE GENOMIC DNA]</scope>
    <source>
        <strain evidence="2">RS5460</strain>
    </source>
</reference>
<evidence type="ECO:0000313" key="2">
    <source>
        <dbReference type="Proteomes" id="UP001328107"/>
    </source>
</evidence>
<comment type="caution">
    <text evidence="1">The sequence shown here is derived from an EMBL/GenBank/DDBJ whole genome shotgun (WGS) entry which is preliminary data.</text>
</comment>
<sequence>FAVPFVSCFLLLRDNRLPPIMMQLISQIHNLIHSLSFVSEHMTCISNYCPSFRAIDAIFASPSRIGSN</sequence>
<gene>
    <name evidence="1" type="ORF">PMAYCL1PPCAC_08877</name>
</gene>
<protein>
    <submittedName>
        <fullName evidence="1">Uncharacterized protein</fullName>
    </submittedName>
</protein>
<proteinExistence type="predicted"/>
<keyword evidence="2" id="KW-1185">Reference proteome</keyword>
<feature type="non-terminal residue" evidence="1">
    <location>
        <position position="1"/>
    </location>
</feature>
<organism evidence="1 2">
    <name type="scientific">Pristionchus mayeri</name>
    <dbReference type="NCBI Taxonomy" id="1317129"/>
    <lineage>
        <taxon>Eukaryota</taxon>
        <taxon>Metazoa</taxon>
        <taxon>Ecdysozoa</taxon>
        <taxon>Nematoda</taxon>
        <taxon>Chromadorea</taxon>
        <taxon>Rhabditida</taxon>
        <taxon>Rhabditina</taxon>
        <taxon>Diplogasteromorpha</taxon>
        <taxon>Diplogasteroidea</taxon>
        <taxon>Neodiplogasteridae</taxon>
        <taxon>Pristionchus</taxon>
    </lineage>
</organism>
<dbReference type="EMBL" id="BTRK01000002">
    <property type="protein sequence ID" value="GMR38682.1"/>
    <property type="molecule type" value="Genomic_DNA"/>
</dbReference>
<dbReference type="AlphaFoldDB" id="A0AAN4ZII8"/>
<evidence type="ECO:0000313" key="1">
    <source>
        <dbReference type="EMBL" id="GMR38682.1"/>
    </source>
</evidence>
<dbReference type="Proteomes" id="UP001328107">
    <property type="component" value="Unassembled WGS sequence"/>
</dbReference>
<accession>A0AAN4ZII8</accession>
<feature type="non-terminal residue" evidence="1">
    <location>
        <position position="68"/>
    </location>
</feature>
<name>A0AAN4ZII8_9BILA</name>